<dbReference type="InterPro" id="IPR051207">
    <property type="entry name" value="ComplexI_NDUFA9_subunit"/>
</dbReference>
<dbReference type="CDD" id="cd05271">
    <property type="entry name" value="NDUFA9_like_SDR_a"/>
    <property type="match status" value="1"/>
</dbReference>
<sequence>MQTFAVFGGTGFLGRRVVRHLARQHKVRVISRHSEQGRDTSREEARIEPVQADVNDGASVRSAVTGAIGVVNAVSLYVEHGGQTFRSVHGDAAARVARISRECGVSRLVHVSGVGADSRSRSPYIRSRGEGEKAVRAAFPAATIVRPCVMFGPDDAFLTPLVGLLRKSPVLPLFGRGRTLLQPSHVDDVAEAIARILDTPKPAAIYEFGGPDILSYEDLLRTIATHIGVKRVFLPMPFAAWHALAFFSEMLPQPLITRNQVELMKIDNIASSQFPGFRDFGIEPQDIGHVAAAIG</sequence>
<gene>
    <name evidence="1" type="ORF">CAK95_06415</name>
</gene>
<reference evidence="1 2" key="1">
    <citation type="submission" date="2017-05" db="EMBL/GenBank/DDBJ databases">
        <title>Full genome sequence of Pseudorhodoplanes sinuspersici.</title>
        <authorList>
            <person name="Dastgheib S.M.M."/>
            <person name="Shavandi M."/>
            <person name="Tirandaz H."/>
        </authorList>
    </citation>
    <scope>NUCLEOTIDE SEQUENCE [LARGE SCALE GENOMIC DNA]</scope>
    <source>
        <strain evidence="1 2">RIPI110</strain>
    </source>
</reference>
<dbReference type="InterPro" id="IPR001509">
    <property type="entry name" value="Epimerase_deHydtase"/>
</dbReference>
<dbReference type="Pfam" id="PF01370">
    <property type="entry name" value="Epimerase"/>
    <property type="match status" value="1"/>
</dbReference>
<dbReference type="PANTHER" id="PTHR12126:SF11">
    <property type="entry name" value="NADH DEHYDROGENASE [UBIQUINONE] 1 ALPHA SUBCOMPLEX SUBUNIT 9, MITOCHONDRIAL"/>
    <property type="match status" value="1"/>
</dbReference>
<dbReference type="STRING" id="1235591.CAK95_06415"/>
<accession>A0A1W7A1C4</accession>
<dbReference type="Gene3D" id="3.40.50.720">
    <property type="entry name" value="NAD(P)-binding Rossmann-like Domain"/>
    <property type="match status" value="1"/>
</dbReference>
<dbReference type="Proteomes" id="UP000194137">
    <property type="component" value="Chromosome"/>
</dbReference>
<keyword evidence="2" id="KW-1185">Reference proteome</keyword>
<protein>
    <submittedName>
        <fullName evidence="1">Epimerase</fullName>
    </submittedName>
</protein>
<dbReference type="EMBL" id="CP021112">
    <property type="protein sequence ID" value="ARQ02795.1"/>
    <property type="molecule type" value="Genomic_DNA"/>
</dbReference>
<evidence type="ECO:0000313" key="2">
    <source>
        <dbReference type="Proteomes" id="UP000194137"/>
    </source>
</evidence>
<organism evidence="1 2">
    <name type="scientific">Pseudorhodoplanes sinuspersici</name>
    <dbReference type="NCBI Taxonomy" id="1235591"/>
    <lineage>
        <taxon>Bacteria</taxon>
        <taxon>Pseudomonadati</taxon>
        <taxon>Pseudomonadota</taxon>
        <taxon>Alphaproteobacteria</taxon>
        <taxon>Hyphomicrobiales</taxon>
        <taxon>Pseudorhodoplanes</taxon>
    </lineage>
</organism>
<dbReference type="SUPFAM" id="SSF51735">
    <property type="entry name" value="NAD(P)-binding Rossmann-fold domains"/>
    <property type="match status" value="1"/>
</dbReference>
<dbReference type="OrthoDB" id="9776313at2"/>
<evidence type="ECO:0000313" key="1">
    <source>
        <dbReference type="EMBL" id="ARQ02795.1"/>
    </source>
</evidence>
<dbReference type="InterPro" id="IPR036291">
    <property type="entry name" value="NAD(P)-bd_dom_sf"/>
</dbReference>
<name>A0A1W7A1C4_9HYPH</name>
<dbReference type="AlphaFoldDB" id="A0A1W7A1C4"/>
<dbReference type="PANTHER" id="PTHR12126">
    <property type="entry name" value="NADH-UBIQUINONE OXIDOREDUCTASE 39 KDA SUBUNIT-RELATED"/>
    <property type="match status" value="1"/>
</dbReference>
<dbReference type="KEGG" id="psin:CAK95_06415"/>
<dbReference type="GO" id="GO:0044877">
    <property type="term" value="F:protein-containing complex binding"/>
    <property type="evidence" value="ECO:0007669"/>
    <property type="project" value="TreeGrafter"/>
</dbReference>
<proteinExistence type="predicted"/>